<evidence type="ECO:0000313" key="3">
    <source>
        <dbReference type="Proteomes" id="UP001054945"/>
    </source>
</evidence>
<comment type="caution">
    <text evidence="2">The sequence shown here is derived from an EMBL/GenBank/DDBJ whole genome shotgun (WGS) entry which is preliminary data.</text>
</comment>
<protein>
    <submittedName>
        <fullName evidence="2">Uncharacterized protein</fullName>
    </submittedName>
</protein>
<sequence>MNISLGYKEIAHILQFWPSAHILSEFNATLHRHSFNSHHEMIRQPRCRLKGDPSVSRGKSEPCHARPTVKSRTETASGGRCAGRRSLRRLVVVTAEWDSQMMPIRFISQMKSNGPGRCYSMLEVLASICEIGYPRIMSPKTSPCEHKARGSRLANNNKTAGKQKHK</sequence>
<evidence type="ECO:0000256" key="1">
    <source>
        <dbReference type="SAM" id="MobiDB-lite"/>
    </source>
</evidence>
<organism evidence="2 3">
    <name type="scientific">Caerostris extrusa</name>
    <name type="common">Bark spider</name>
    <name type="synonym">Caerostris bankana</name>
    <dbReference type="NCBI Taxonomy" id="172846"/>
    <lineage>
        <taxon>Eukaryota</taxon>
        <taxon>Metazoa</taxon>
        <taxon>Ecdysozoa</taxon>
        <taxon>Arthropoda</taxon>
        <taxon>Chelicerata</taxon>
        <taxon>Arachnida</taxon>
        <taxon>Araneae</taxon>
        <taxon>Araneomorphae</taxon>
        <taxon>Entelegynae</taxon>
        <taxon>Araneoidea</taxon>
        <taxon>Araneidae</taxon>
        <taxon>Caerostris</taxon>
    </lineage>
</organism>
<evidence type="ECO:0000313" key="2">
    <source>
        <dbReference type="EMBL" id="GIY41037.1"/>
    </source>
</evidence>
<feature type="region of interest" description="Disordered" evidence="1">
    <location>
        <begin position="140"/>
        <end position="166"/>
    </location>
</feature>
<dbReference type="Proteomes" id="UP001054945">
    <property type="component" value="Unassembled WGS sequence"/>
</dbReference>
<name>A0AAV4T8I3_CAEEX</name>
<dbReference type="EMBL" id="BPLR01010688">
    <property type="protein sequence ID" value="GIY41037.1"/>
    <property type="molecule type" value="Genomic_DNA"/>
</dbReference>
<reference evidence="2 3" key="1">
    <citation type="submission" date="2021-06" db="EMBL/GenBank/DDBJ databases">
        <title>Caerostris extrusa draft genome.</title>
        <authorList>
            <person name="Kono N."/>
            <person name="Arakawa K."/>
        </authorList>
    </citation>
    <scope>NUCLEOTIDE SEQUENCE [LARGE SCALE GENOMIC DNA]</scope>
</reference>
<gene>
    <name evidence="2" type="ORF">CEXT_540111</name>
</gene>
<feature type="region of interest" description="Disordered" evidence="1">
    <location>
        <begin position="50"/>
        <end position="80"/>
    </location>
</feature>
<proteinExistence type="predicted"/>
<keyword evidence="3" id="KW-1185">Reference proteome</keyword>
<accession>A0AAV4T8I3</accession>
<dbReference type="AlphaFoldDB" id="A0AAV4T8I3"/>